<keyword evidence="2" id="KW-0325">Glycoprotein</keyword>
<dbReference type="Pfam" id="PF01663">
    <property type="entry name" value="Phosphodiest"/>
    <property type="match status" value="2"/>
</dbReference>
<dbReference type="EnsemblMetazoa" id="CJA14820d.1">
    <property type="protein sequence ID" value="CJA14820d.1"/>
    <property type="gene ID" value="WBGene00134024"/>
</dbReference>
<evidence type="ECO:0000256" key="1">
    <source>
        <dbReference type="ARBA" id="ARBA00022801"/>
    </source>
</evidence>
<dbReference type="PANTHER" id="PTHR10151">
    <property type="entry name" value="ECTONUCLEOTIDE PYROPHOSPHATASE/PHOSPHODIESTERASE"/>
    <property type="match status" value="1"/>
</dbReference>
<dbReference type="Gene3D" id="3.40.570.10">
    <property type="entry name" value="Extracellular Endonuclease, subunit A"/>
    <property type="match status" value="1"/>
</dbReference>
<dbReference type="InterPro" id="IPR044929">
    <property type="entry name" value="DNA/RNA_non-sp_Endonuclease_sf"/>
</dbReference>
<dbReference type="GO" id="GO:0016529">
    <property type="term" value="C:sarcoplasmic reticulum"/>
    <property type="evidence" value="ECO:0007669"/>
    <property type="project" value="TreeGrafter"/>
</dbReference>
<evidence type="ECO:0000313" key="3">
    <source>
        <dbReference type="EnsemblMetazoa" id="CJA14820d.1"/>
    </source>
</evidence>
<accession>A0A8R1I0F0</accession>
<dbReference type="SUPFAM" id="SSF53649">
    <property type="entry name" value="Alkaline phosphatase-like"/>
    <property type="match status" value="2"/>
</dbReference>
<evidence type="ECO:0000313" key="4">
    <source>
        <dbReference type="Proteomes" id="UP000005237"/>
    </source>
</evidence>
<proteinExistence type="predicted"/>
<dbReference type="InterPro" id="IPR017850">
    <property type="entry name" value="Alkaline_phosphatase_core_sf"/>
</dbReference>
<protein>
    <submittedName>
        <fullName evidence="3">Uncharacterized protein</fullName>
    </submittedName>
</protein>
<keyword evidence="1" id="KW-0378">Hydrolase</keyword>
<dbReference type="Gene3D" id="3.40.720.10">
    <property type="entry name" value="Alkaline Phosphatase, subunit A"/>
    <property type="match status" value="3"/>
</dbReference>
<evidence type="ECO:0000256" key="2">
    <source>
        <dbReference type="ARBA" id="ARBA00023180"/>
    </source>
</evidence>
<dbReference type="GO" id="GO:0031674">
    <property type="term" value="C:I band"/>
    <property type="evidence" value="ECO:0007669"/>
    <property type="project" value="TreeGrafter"/>
</dbReference>
<name>A0A8R1I0F0_CAEJA</name>
<keyword evidence="4" id="KW-1185">Reference proteome</keyword>
<dbReference type="PANTHER" id="PTHR10151:SF114">
    <property type="entry name" value="ECTONUCLEOTIDE PYROPHOSPHATASE_PHOSPHODIESTERASE C27A7.3"/>
    <property type="match status" value="1"/>
</dbReference>
<dbReference type="CDD" id="cd16018">
    <property type="entry name" value="Enpp"/>
    <property type="match status" value="2"/>
</dbReference>
<reference evidence="3" key="2">
    <citation type="submission" date="2022-06" db="UniProtKB">
        <authorList>
            <consortium name="EnsemblMetazoa"/>
        </authorList>
    </citation>
    <scope>IDENTIFICATION</scope>
    <source>
        <strain evidence="3">DF5081</strain>
    </source>
</reference>
<reference evidence="4" key="1">
    <citation type="submission" date="2010-08" db="EMBL/GenBank/DDBJ databases">
        <authorList>
            <consortium name="Caenorhabditis japonica Sequencing Consortium"/>
            <person name="Wilson R.K."/>
        </authorList>
    </citation>
    <scope>NUCLEOTIDE SEQUENCE [LARGE SCALE GENOMIC DNA]</scope>
    <source>
        <strain evidence="4">DF5081</strain>
    </source>
</reference>
<dbReference type="GO" id="GO:0016787">
    <property type="term" value="F:hydrolase activity"/>
    <property type="evidence" value="ECO:0007669"/>
    <property type="project" value="UniProtKB-KW"/>
</dbReference>
<sequence length="1057" mass="118663">MVTGLYPESHGIVDNSVFDLQLSSNLEKMRTKESDPYYGGEPIWSVYKRLTGRPAHCLFWVGCYHNNTGYKPDVSFDYNQSLSLDSRIETLLDWLRLPKETRPGLINAYLHQPDEAGHNQKSPKDVDDALAMVDEYMDKLFTAFHKENLLECINLVIVSDHGMQPLNRSVDISGHVKEDGLVVAKGVVTRIQINDTCEFEIENLAISASDLGKELYCTMKNVKVNTKESMPVRKHYSNSHRIGDFILEGRPGATFDIPFKGGDHGYDYHVENMHTIMFARGPAFKKNSVAPAFQNVQYMNLWLTLLGIEGALPNNGTVGFFDSILEKAPKRENKWESMGECDNFGSSQVLECQKIPAAEKNKLASKLSSCPLAKSFPVYSKDYCYQSYCENTVMANRDPDDCRKAVIEVLNAFSEKSFSDFSFLNTKYSIQCPFANHSSMVFFSAGSTSMSKMADAQFVFPAYFQRKILGPLQQKTQDYTTKYKKLYVISGLATDTNRDGHADQLAGSPTHFYRILIRCLDSWVSTNPPACKNNRMRSLAFIFPILDEHPTLECMDSNEILLDYTATISDVEQIAGFEFQLGSLSPAAPSYEWKGCENLGKCQLNGYDTPPLVILSFDGFAREYLDRKIVKSLDYLAECGAKAERVFPSFPSKTFPNHYTMVTGLYPESHGIVDNSVFDLQLSSELEKMRTKKGDPYYGGEPVDDALVMVDEYMDKLFTAFHKENLLECINLVIVSDHGMQPLNRSVDISGHVKEDGLIVVKGVVTRIHINDTSISASDVGKELYCTMENVKVNTKESMPVRKHYSNNHRIGDFILEGKPGATFDMPFDGGDHGYDYHVENMHTIMFARGPAFKKNSVAPAFQNVQYMNLWLTLLGIEDALPNNGTVGFFDSILKKAPKRVNRECDNFGSSQVLECQKMPAAEKNKLASKLSSCPLANSFPVYSKDYCYQSYCENTVIANRDPDDCRKAVIEVLNASSEKSSPAFSFLNTKYSIQCPFANHSSMAFFSAGSTCEWFLGGRELIKMEFSAMSKMADAQFVFPAYFQRSTVPRGAGIDI</sequence>
<dbReference type="AlphaFoldDB" id="A0A8R1I0F0"/>
<dbReference type="GO" id="GO:0055120">
    <property type="term" value="C:striated muscle dense body"/>
    <property type="evidence" value="ECO:0007669"/>
    <property type="project" value="TreeGrafter"/>
</dbReference>
<dbReference type="Proteomes" id="UP000005237">
    <property type="component" value="Unassembled WGS sequence"/>
</dbReference>
<organism evidence="3 4">
    <name type="scientific">Caenorhabditis japonica</name>
    <dbReference type="NCBI Taxonomy" id="281687"/>
    <lineage>
        <taxon>Eukaryota</taxon>
        <taxon>Metazoa</taxon>
        <taxon>Ecdysozoa</taxon>
        <taxon>Nematoda</taxon>
        <taxon>Chromadorea</taxon>
        <taxon>Rhabditida</taxon>
        <taxon>Rhabditina</taxon>
        <taxon>Rhabditomorpha</taxon>
        <taxon>Rhabditoidea</taxon>
        <taxon>Rhabditidae</taxon>
        <taxon>Peloderinae</taxon>
        <taxon>Caenorhabditis</taxon>
    </lineage>
</organism>
<dbReference type="InterPro" id="IPR002591">
    <property type="entry name" value="Phosphodiest/P_Trfase"/>
</dbReference>